<dbReference type="PANTHER" id="PTHR35218:SF9">
    <property type="entry name" value="ENDONUCLEASE_EXONUCLEASE_PHOSPHATASE DOMAIN-CONTAINING PROTEIN"/>
    <property type="match status" value="1"/>
</dbReference>
<name>A0A6P3ZL66_ZIZJJ</name>
<dbReference type="InParanoid" id="A0A6P3ZL66"/>
<reference evidence="2" key="1">
    <citation type="submission" date="2025-05" db="UniProtKB">
        <authorList>
            <consortium name="RefSeq"/>
        </authorList>
    </citation>
    <scope>NUCLEOTIDE SEQUENCE [LARGE SCALE GENOMIC DNA]</scope>
</reference>
<protein>
    <submittedName>
        <fullName evidence="3">Uncharacterized protein LOC107415557</fullName>
    </submittedName>
</protein>
<dbReference type="Gene3D" id="3.60.10.10">
    <property type="entry name" value="Endonuclease/exonuclease/phosphatase"/>
    <property type="match status" value="1"/>
</dbReference>
<dbReference type="AlphaFoldDB" id="A0A6P3ZL66"/>
<dbReference type="GO" id="GO:0003824">
    <property type="term" value="F:catalytic activity"/>
    <property type="evidence" value="ECO:0007669"/>
    <property type="project" value="InterPro"/>
</dbReference>
<organism evidence="2 3">
    <name type="scientific">Ziziphus jujuba</name>
    <name type="common">Chinese jujube</name>
    <name type="synonym">Ziziphus sativa</name>
    <dbReference type="NCBI Taxonomy" id="326968"/>
    <lineage>
        <taxon>Eukaryota</taxon>
        <taxon>Viridiplantae</taxon>
        <taxon>Streptophyta</taxon>
        <taxon>Embryophyta</taxon>
        <taxon>Tracheophyta</taxon>
        <taxon>Spermatophyta</taxon>
        <taxon>Magnoliopsida</taxon>
        <taxon>eudicotyledons</taxon>
        <taxon>Gunneridae</taxon>
        <taxon>Pentapetalae</taxon>
        <taxon>rosids</taxon>
        <taxon>fabids</taxon>
        <taxon>Rosales</taxon>
        <taxon>Rhamnaceae</taxon>
        <taxon>Paliureae</taxon>
        <taxon>Ziziphus</taxon>
    </lineage>
</organism>
<evidence type="ECO:0000313" key="3">
    <source>
        <dbReference type="RefSeq" id="XP_015879387.3"/>
    </source>
</evidence>
<accession>A0A6P3ZL66</accession>
<dbReference type="InterPro" id="IPR005135">
    <property type="entry name" value="Endo/exonuclease/phosphatase"/>
</dbReference>
<feature type="domain" description="Endonuclease/exonuclease/phosphatase" evidence="1">
    <location>
        <begin position="4"/>
        <end position="148"/>
    </location>
</feature>
<dbReference type="RefSeq" id="XP_015879387.3">
    <property type="nucleotide sequence ID" value="XM_016023901.3"/>
</dbReference>
<gene>
    <name evidence="3" type="primary">LOC107415557</name>
</gene>
<reference evidence="3" key="2">
    <citation type="submission" date="2025-08" db="UniProtKB">
        <authorList>
            <consortium name="RefSeq"/>
        </authorList>
    </citation>
    <scope>IDENTIFICATION</scope>
    <source>
        <tissue evidence="3">Seedling</tissue>
    </source>
</reference>
<dbReference type="Pfam" id="PF03372">
    <property type="entry name" value="Exo_endo_phos"/>
    <property type="match status" value="1"/>
</dbReference>
<dbReference type="Proteomes" id="UP001652623">
    <property type="component" value="Chromosome 1"/>
</dbReference>
<keyword evidence="2" id="KW-1185">Reference proteome</keyword>
<dbReference type="InterPro" id="IPR036691">
    <property type="entry name" value="Endo/exonu/phosph_ase_sf"/>
</dbReference>
<dbReference type="SUPFAM" id="SSF56219">
    <property type="entry name" value="DNase I-like"/>
    <property type="match status" value="1"/>
</dbReference>
<proteinExistence type="predicted"/>
<sequence length="180" mass="20533">MKFLSWNCRGLGHPRVINVFKSLVRKSNLSCVFLCETKGGRDRLEKVCRSLGYHNMEIIEAKGNAGGLCLMWSDDVNLKIERSNERVICGDMLDDVGNPTWSFLACHSPPYIGEKKNFWSQLIGIVNDLNRPWILFGDLNEIIDESEKFGGCHIWRIKLLKDFIHEMDGLDLGFIGGHFT</sequence>
<dbReference type="KEGG" id="zju:107415557"/>
<dbReference type="PANTHER" id="PTHR35218">
    <property type="entry name" value="RNASE H DOMAIN-CONTAINING PROTEIN"/>
    <property type="match status" value="1"/>
</dbReference>
<evidence type="ECO:0000313" key="2">
    <source>
        <dbReference type="Proteomes" id="UP001652623"/>
    </source>
</evidence>
<dbReference type="GeneID" id="107415557"/>
<evidence type="ECO:0000259" key="1">
    <source>
        <dbReference type="Pfam" id="PF03372"/>
    </source>
</evidence>